<dbReference type="Pfam" id="PF01436">
    <property type="entry name" value="NHL"/>
    <property type="match status" value="1"/>
</dbReference>
<dbReference type="EMBL" id="GG666508">
    <property type="protein sequence ID" value="EEN61032.1"/>
    <property type="molecule type" value="Genomic_DNA"/>
</dbReference>
<dbReference type="SUPFAM" id="SSF101898">
    <property type="entry name" value="NHL repeat"/>
    <property type="match status" value="1"/>
</dbReference>
<dbReference type="InterPro" id="IPR008979">
    <property type="entry name" value="Galactose-bd-like_sf"/>
</dbReference>
<dbReference type="GO" id="GO:0042806">
    <property type="term" value="F:fucose binding"/>
    <property type="evidence" value="ECO:0007669"/>
    <property type="project" value="UniProtKB-ARBA"/>
</dbReference>
<evidence type="ECO:0000259" key="11">
    <source>
        <dbReference type="SMART" id="SM00607"/>
    </source>
</evidence>
<dbReference type="PROSITE" id="PS51125">
    <property type="entry name" value="NHL"/>
    <property type="match status" value="2"/>
</dbReference>
<evidence type="ECO:0000256" key="10">
    <source>
        <dbReference type="SAM" id="MobiDB-lite"/>
    </source>
</evidence>
<evidence type="ECO:0000256" key="8">
    <source>
        <dbReference type="ARBA" id="ARBA00023157"/>
    </source>
</evidence>
<dbReference type="PANTHER" id="PTHR45713">
    <property type="entry name" value="FTP DOMAIN-CONTAINING PROTEIN"/>
    <property type="match status" value="1"/>
</dbReference>
<feature type="compositionally biased region" description="Polar residues" evidence="10">
    <location>
        <begin position="639"/>
        <end position="659"/>
    </location>
</feature>
<accession>C3YF30</accession>
<feature type="compositionally biased region" description="Low complexity" evidence="10">
    <location>
        <begin position="523"/>
        <end position="543"/>
    </location>
</feature>
<evidence type="ECO:0000256" key="5">
    <source>
        <dbReference type="ARBA" id="ARBA00022734"/>
    </source>
</evidence>
<evidence type="ECO:0000256" key="3">
    <source>
        <dbReference type="ARBA" id="ARBA00011233"/>
    </source>
</evidence>
<reference evidence="12" key="1">
    <citation type="journal article" date="2008" name="Nature">
        <title>The amphioxus genome and the evolution of the chordate karyotype.</title>
        <authorList>
            <consortium name="US DOE Joint Genome Institute (JGI-PGF)"/>
            <person name="Putnam N.H."/>
            <person name="Butts T."/>
            <person name="Ferrier D.E.K."/>
            <person name="Furlong R.F."/>
            <person name="Hellsten U."/>
            <person name="Kawashima T."/>
            <person name="Robinson-Rechavi M."/>
            <person name="Shoguchi E."/>
            <person name="Terry A."/>
            <person name="Yu J.-K."/>
            <person name="Benito-Gutierrez E.L."/>
            <person name="Dubchak I."/>
            <person name="Garcia-Fernandez J."/>
            <person name="Gibson-Brown J.J."/>
            <person name="Grigoriev I.V."/>
            <person name="Horton A.C."/>
            <person name="de Jong P.J."/>
            <person name="Jurka J."/>
            <person name="Kapitonov V.V."/>
            <person name="Kohara Y."/>
            <person name="Kuroki Y."/>
            <person name="Lindquist E."/>
            <person name="Lucas S."/>
            <person name="Osoegawa K."/>
            <person name="Pennacchio L.A."/>
            <person name="Salamov A.A."/>
            <person name="Satou Y."/>
            <person name="Sauka-Spengler T."/>
            <person name="Schmutz J."/>
            <person name="Shin-I T."/>
            <person name="Toyoda A."/>
            <person name="Bronner-Fraser M."/>
            <person name="Fujiyama A."/>
            <person name="Holland L.Z."/>
            <person name="Holland P.W.H."/>
            <person name="Satoh N."/>
            <person name="Rokhsar D.S."/>
        </authorList>
    </citation>
    <scope>NUCLEOTIDE SEQUENCE [LARGE SCALE GENOMIC DNA]</scope>
    <source>
        <strain evidence="12">S238N-H82</strain>
        <tissue evidence="12">Testes</tissue>
    </source>
</reference>
<dbReference type="Gene3D" id="2.60.120.260">
    <property type="entry name" value="Galactose-binding domain-like"/>
    <property type="match status" value="1"/>
</dbReference>
<feature type="compositionally biased region" description="Polar residues" evidence="10">
    <location>
        <begin position="568"/>
        <end position="591"/>
    </location>
</feature>
<feature type="domain" description="Fucolectin tachylectin-4 pentraxin-1" evidence="11">
    <location>
        <begin position="174"/>
        <end position="321"/>
    </location>
</feature>
<keyword evidence="7" id="KW-0106">Calcium</keyword>
<evidence type="ECO:0000256" key="2">
    <source>
        <dbReference type="ARBA" id="ARBA00010147"/>
    </source>
</evidence>
<dbReference type="InterPro" id="IPR001258">
    <property type="entry name" value="NHL_repeat"/>
</dbReference>
<gene>
    <name evidence="12" type="ORF">BRAFLDRAFT_85163</name>
</gene>
<feature type="compositionally biased region" description="Basic and acidic residues" evidence="10">
    <location>
        <begin position="619"/>
        <end position="635"/>
    </location>
</feature>
<dbReference type="SMART" id="SM00607">
    <property type="entry name" value="FTP"/>
    <property type="match status" value="1"/>
</dbReference>
<keyword evidence="8" id="KW-1015">Disulfide bond</keyword>
<organism>
    <name type="scientific">Branchiostoma floridae</name>
    <name type="common">Florida lancelet</name>
    <name type="synonym">Amphioxus</name>
    <dbReference type="NCBI Taxonomy" id="7739"/>
    <lineage>
        <taxon>Eukaryota</taxon>
        <taxon>Metazoa</taxon>
        <taxon>Chordata</taxon>
        <taxon>Cephalochordata</taxon>
        <taxon>Leptocardii</taxon>
        <taxon>Amphioxiformes</taxon>
        <taxon>Branchiostomatidae</taxon>
        <taxon>Branchiostoma</taxon>
    </lineage>
</organism>
<keyword evidence="4" id="KW-0479">Metal-binding</keyword>
<dbReference type="GO" id="GO:0001868">
    <property type="term" value="P:regulation of complement activation, lectin pathway"/>
    <property type="evidence" value="ECO:0007669"/>
    <property type="project" value="UniProtKB-ARBA"/>
</dbReference>
<dbReference type="AlphaFoldDB" id="C3YF30"/>
<dbReference type="GO" id="GO:0046872">
    <property type="term" value="F:metal ion binding"/>
    <property type="evidence" value="ECO:0007669"/>
    <property type="project" value="UniProtKB-KW"/>
</dbReference>
<dbReference type="InterPro" id="IPR051941">
    <property type="entry name" value="BG_Antigen-Binding_Lectin"/>
</dbReference>
<keyword evidence="6" id="KW-0677">Repeat</keyword>
<dbReference type="GO" id="GO:0010185">
    <property type="term" value="P:regulation of cellular defense response"/>
    <property type="evidence" value="ECO:0007669"/>
    <property type="project" value="UniProtKB-ARBA"/>
</dbReference>
<feature type="repeat" description="NHL" evidence="9">
    <location>
        <begin position="699"/>
        <end position="742"/>
    </location>
</feature>
<feature type="region of interest" description="Disordered" evidence="10">
    <location>
        <begin position="568"/>
        <end position="675"/>
    </location>
</feature>
<evidence type="ECO:0000313" key="12">
    <source>
        <dbReference type="EMBL" id="EEN61032.1"/>
    </source>
</evidence>
<dbReference type="FunFam" id="2.60.120.260:FF:000105">
    <property type="entry name" value="Sushi, von Willebrand factor type A, EGF and pentraxin domain-containing protein 1"/>
    <property type="match status" value="1"/>
</dbReference>
<feature type="compositionally biased region" description="Polar residues" evidence="10">
    <location>
        <begin position="603"/>
        <end position="616"/>
    </location>
</feature>
<dbReference type="InterPro" id="IPR006585">
    <property type="entry name" value="FTP1"/>
</dbReference>
<dbReference type="CDD" id="cd05819">
    <property type="entry name" value="NHL"/>
    <property type="match status" value="1"/>
</dbReference>
<comment type="similarity">
    <text evidence="2">Belongs to the fucolectin family.</text>
</comment>
<feature type="compositionally biased region" description="Polar residues" evidence="10">
    <location>
        <begin position="512"/>
        <end position="522"/>
    </location>
</feature>
<dbReference type="Gene3D" id="2.120.10.30">
    <property type="entry name" value="TolB, C-terminal domain"/>
    <property type="match status" value="1"/>
</dbReference>
<evidence type="ECO:0000256" key="6">
    <source>
        <dbReference type="ARBA" id="ARBA00022737"/>
    </source>
</evidence>
<sequence length="1006" mass="109196">MVLSKVLRYCSSANIASNRRPAVVKSNEFIGSESHRGTGSFGMEPRVWDNHKSTLDKSVAAGHGGVDYARGQEYLVASLGAHSMIFTLEELGALDGETRDRLWQIANGGVTSLARDLQFSQSAKPSPLHLGICEKLLLRMFRLDQTGGKMTLLKLDIFVTIFSACLIAITTAQGVNVALGKTAFQTSTVHGGAASRAVDGNTDTNWYHGSCTHTTGDPKEANPTWWVDLGQSYVVDRVVIFNRQDKVPERLNPFNIHIGDSGPKSDQVSTNPQCGGDHRIALTQPSIPVSCPGMRGRFVAVRLPGSSQILTLCEVQVFPVADAAAIRREVAAFVRDNRKVLKNFKASANDLLCRKCNKEGHRGHSVSSIVADAAAIRREVTAFVRDNRKVLKNFKASANDVGSRGNVLLDIELRKNALKAMFIAKIESEFGWCRDQLGVGERAASPAPSISSVATSITEYELSGRHGADTGCVQTTNIWRGVRNHPYSRVDQRTGGSHPRFHMKHLLNHSLPPSQTLSSLNGFTSPTSSSRSPFPSMKSLPSSSSPIRYAFPIPVLPFTTYSPSVRYTPTSRSPLSPISFPGDNNSPTQGPRHSAPSVHGQRESFSQPTPPAQSSGRHAKTENDEERRWFVKQVDESGLSPSPTQSVSKKNPDSESVASSEAMDISDCGASSSLPVDDITRNAAIGLETPKQFPTADFLHSFGKPGSRKGHFFAPKGLAICPKGGILVADSWNHRVQLFDINGKWEGEISTKWEGEISTKWEGEISTKWEEEISTRKRVISPPIAVTFRSLNPTGDVIVTCPGMGEVLKLPLCSGKVLPKLYIAGCRGVAALDKGHTLILSEGVNNTVAIYARGGDPVSKTIKYTKTNTLKTPFSVPRNINTDGLSNIYVSDIGDRTVKVLNKEGHVKVTIGKGILRYPTGVCADMDGNVIVADERKNTLEIFASDGHHLDTLISKQEGLMSPQEIALTPDGTKLVVVDGGNHRVLVYRYNHVGDGHVLSNKHVRN</sequence>
<comment type="function">
    <text evidence="1">Acts as a defensive agent. Recognizes blood group fucosylated oligosaccharides including A, B, H and Lewis B-type antigens. Does not recognize Lewis A antigen and has low affinity for monovalent haptens.</text>
</comment>
<keyword evidence="5" id="KW-0430">Lectin</keyword>
<dbReference type="InParanoid" id="C3YF30"/>
<evidence type="ECO:0000256" key="7">
    <source>
        <dbReference type="ARBA" id="ARBA00022837"/>
    </source>
</evidence>
<dbReference type="Pfam" id="PF22633">
    <property type="entry name" value="F5_F8_type_C_2"/>
    <property type="match status" value="1"/>
</dbReference>
<comment type="subunit">
    <text evidence="3">Homotrimer.</text>
</comment>
<dbReference type="eggNOG" id="KOG2177">
    <property type="taxonomic scope" value="Eukaryota"/>
</dbReference>
<evidence type="ECO:0000256" key="4">
    <source>
        <dbReference type="ARBA" id="ARBA00022723"/>
    </source>
</evidence>
<name>C3YF30_BRAFL</name>
<dbReference type="PANTHER" id="PTHR45713:SF6">
    <property type="entry name" value="F5_8 TYPE C DOMAIN-CONTAINING PROTEIN"/>
    <property type="match status" value="1"/>
</dbReference>
<dbReference type="SUPFAM" id="SSF49785">
    <property type="entry name" value="Galactose-binding domain-like"/>
    <property type="match status" value="1"/>
</dbReference>
<feature type="region of interest" description="Disordered" evidence="10">
    <location>
        <begin position="512"/>
        <end position="543"/>
    </location>
</feature>
<proteinExistence type="inferred from homology"/>
<feature type="repeat" description="NHL" evidence="9">
    <location>
        <begin position="905"/>
        <end position="946"/>
    </location>
</feature>
<protein>
    <recommendedName>
        <fullName evidence="11">Fucolectin tachylectin-4 pentraxin-1 domain-containing protein</fullName>
    </recommendedName>
</protein>
<evidence type="ECO:0000256" key="1">
    <source>
        <dbReference type="ARBA" id="ARBA00002219"/>
    </source>
</evidence>
<evidence type="ECO:0000256" key="9">
    <source>
        <dbReference type="PROSITE-ProRule" id="PRU00504"/>
    </source>
</evidence>
<dbReference type="InterPro" id="IPR011042">
    <property type="entry name" value="6-blade_b-propeller_TolB-like"/>
</dbReference>